<dbReference type="Pfam" id="PF00156">
    <property type="entry name" value="Pribosyltran"/>
    <property type="match status" value="1"/>
</dbReference>
<gene>
    <name evidence="4" type="ORF">HMPREF9448_01989</name>
</gene>
<accession>K0XHH2</accession>
<evidence type="ECO:0000259" key="2">
    <source>
        <dbReference type="Pfam" id="PF00156"/>
    </source>
</evidence>
<dbReference type="GeneID" id="77849211"/>
<feature type="domain" description="Phosphoribosyltransferase" evidence="2">
    <location>
        <begin position="147"/>
        <end position="228"/>
    </location>
</feature>
<dbReference type="RefSeq" id="WP_008862393.1">
    <property type="nucleotide sequence ID" value="NZ_CAXSYG010000009.1"/>
</dbReference>
<dbReference type="InterPro" id="IPR051910">
    <property type="entry name" value="ComF/GntX_DNA_util-trans"/>
</dbReference>
<dbReference type="OrthoDB" id="9779910at2"/>
<dbReference type="Proteomes" id="UP000006044">
    <property type="component" value="Unassembled WGS sequence"/>
</dbReference>
<dbReference type="PANTHER" id="PTHR47505">
    <property type="entry name" value="DNA UTILIZATION PROTEIN YHGH"/>
    <property type="match status" value="1"/>
</dbReference>
<dbReference type="CDD" id="cd06223">
    <property type="entry name" value="PRTases_typeI"/>
    <property type="match status" value="1"/>
</dbReference>
<evidence type="ECO:0000259" key="3">
    <source>
        <dbReference type="Pfam" id="PF18912"/>
    </source>
</evidence>
<dbReference type="InterPro" id="IPR044005">
    <property type="entry name" value="DZR_2"/>
</dbReference>
<dbReference type="SUPFAM" id="SSF53271">
    <property type="entry name" value="PRTase-like"/>
    <property type="match status" value="1"/>
</dbReference>
<dbReference type="InterPro" id="IPR029057">
    <property type="entry name" value="PRTase-like"/>
</dbReference>
<dbReference type="Gene3D" id="3.40.50.2020">
    <property type="match status" value="1"/>
</dbReference>
<evidence type="ECO:0000256" key="1">
    <source>
        <dbReference type="ARBA" id="ARBA00008007"/>
    </source>
</evidence>
<dbReference type="HOGENOM" id="CLU_054549_1_0_10"/>
<dbReference type="InterPro" id="IPR000836">
    <property type="entry name" value="PRTase_dom"/>
</dbReference>
<dbReference type="STRING" id="742726.HMPREF9448_01989"/>
<comment type="similarity">
    <text evidence="1">Belongs to the ComF/GntX family.</text>
</comment>
<dbReference type="eggNOG" id="COG1040">
    <property type="taxonomic scope" value="Bacteria"/>
</dbReference>
<sequence>MKTPPFLKDFIDLFFPRLCPVCQRALNRNEENICTTCLHRLPRTGYHLDPLSPMAQLFLGKVPIEKCAAFFFFSTPSDARQLIHHIKYHGGKQCGFTLGKIYANELLPSGFFDDINALVPVPLHPAKLRRRGYNQSEWIARGIEQVTGIEVYTEWLYHSQNTKSQTGKNIYERWLDTRTAYETDSELDLSDKHILLVDDVVTTGATLLACAQALYLHGKPRISCLTLAAVL</sequence>
<dbReference type="PATRIC" id="fig|742726.3.peg.2084"/>
<feature type="domain" description="Double zinc ribbon" evidence="3">
    <location>
        <begin position="11"/>
        <end position="43"/>
    </location>
</feature>
<evidence type="ECO:0000313" key="4">
    <source>
        <dbReference type="EMBL" id="EJZ63335.1"/>
    </source>
</evidence>
<protein>
    <submittedName>
        <fullName evidence="4">ComF family protein</fullName>
    </submittedName>
</protein>
<evidence type="ECO:0000313" key="5">
    <source>
        <dbReference type="Proteomes" id="UP000006044"/>
    </source>
</evidence>
<dbReference type="AlphaFoldDB" id="K0XHH2"/>
<organism evidence="4 5">
    <name type="scientific">Barnesiella intestinihominis YIT 11860</name>
    <dbReference type="NCBI Taxonomy" id="742726"/>
    <lineage>
        <taxon>Bacteria</taxon>
        <taxon>Pseudomonadati</taxon>
        <taxon>Bacteroidota</taxon>
        <taxon>Bacteroidia</taxon>
        <taxon>Bacteroidales</taxon>
        <taxon>Barnesiellaceae</taxon>
        <taxon>Barnesiella</taxon>
    </lineage>
</organism>
<dbReference type="EMBL" id="ADLE01000014">
    <property type="protein sequence ID" value="EJZ63335.1"/>
    <property type="molecule type" value="Genomic_DNA"/>
</dbReference>
<dbReference type="Pfam" id="PF18912">
    <property type="entry name" value="DZR_2"/>
    <property type="match status" value="1"/>
</dbReference>
<name>K0XHH2_9BACT</name>
<keyword evidence="5" id="KW-1185">Reference proteome</keyword>
<reference evidence="4 5" key="1">
    <citation type="submission" date="2012-08" db="EMBL/GenBank/DDBJ databases">
        <title>The Genome Sequence of Barnesiella intestinihominis YIT 11860.</title>
        <authorList>
            <consortium name="The Broad Institute Genome Sequencing Platform"/>
            <person name="Earl A."/>
            <person name="Ward D."/>
            <person name="Feldgarden M."/>
            <person name="Gevers D."/>
            <person name="Morotomi M."/>
            <person name="Walker B."/>
            <person name="Young S.K."/>
            <person name="Zeng Q."/>
            <person name="Gargeya S."/>
            <person name="Fitzgerald M."/>
            <person name="Haas B."/>
            <person name="Abouelleil A."/>
            <person name="Alvarado L."/>
            <person name="Arachchi H.M."/>
            <person name="Berlin A.M."/>
            <person name="Chapman S.B."/>
            <person name="Goldberg J."/>
            <person name="Griggs A."/>
            <person name="Gujja S."/>
            <person name="Hansen M."/>
            <person name="Howarth C."/>
            <person name="Imamovic A."/>
            <person name="Larimer J."/>
            <person name="McCowen C."/>
            <person name="Montmayeur A."/>
            <person name="Murphy C."/>
            <person name="Neiman D."/>
            <person name="Pearson M."/>
            <person name="Priest M."/>
            <person name="Roberts A."/>
            <person name="Saif S."/>
            <person name="Shea T."/>
            <person name="Sisk P."/>
            <person name="Sykes S."/>
            <person name="Wortman J."/>
            <person name="Nusbaum C."/>
            <person name="Birren B."/>
        </authorList>
    </citation>
    <scope>NUCLEOTIDE SEQUENCE [LARGE SCALE GENOMIC DNA]</scope>
    <source>
        <strain evidence="4 5">YIT 11860</strain>
    </source>
</reference>
<dbReference type="PANTHER" id="PTHR47505:SF1">
    <property type="entry name" value="DNA UTILIZATION PROTEIN YHGH"/>
    <property type="match status" value="1"/>
</dbReference>
<proteinExistence type="inferred from homology"/>
<comment type="caution">
    <text evidence="4">The sequence shown here is derived from an EMBL/GenBank/DDBJ whole genome shotgun (WGS) entry which is preliminary data.</text>
</comment>